<organism evidence="8 9">
    <name type="scientific">Secundilactobacillus pentosiphilus</name>
    <dbReference type="NCBI Taxonomy" id="1714682"/>
    <lineage>
        <taxon>Bacteria</taxon>
        <taxon>Bacillati</taxon>
        <taxon>Bacillota</taxon>
        <taxon>Bacilli</taxon>
        <taxon>Lactobacillales</taxon>
        <taxon>Lactobacillaceae</taxon>
        <taxon>Secundilactobacillus</taxon>
    </lineage>
</organism>
<feature type="region of interest" description="Disordered" evidence="5">
    <location>
        <begin position="152"/>
        <end position="174"/>
    </location>
</feature>
<dbReference type="SUPFAM" id="SSF158911">
    <property type="entry name" value="NEAT domain-like"/>
    <property type="match status" value="2"/>
</dbReference>
<dbReference type="Gene3D" id="2.60.40.1850">
    <property type="match status" value="2"/>
</dbReference>
<dbReference type="EMBL" id="BCMH01000001">
    <property type="protein sequence ID" value="GAX02627.1"/>
    <property type="molecule type" value="Genomic_DNA"/>
</dbReference>
<evidence type="ECO:0000256" key="5">
    <source>
        <dbReference type="SAM" id="MobiDB-lite"/>
    </source>
</evidence>
<feature type="compositionally biased region" description="Polar residues" evidence="5">
    <location>
        <begin position="413"/>
        <end position="423"/>
    </location>
</feature>
<dbReference type="InterPro" id="IPR019931">
    <property type="entry name" value="LPXTG_anchor"/>
</dbReference>
<sequence length="483" mass="51266">MRNLWVKRLFRGALILVLTLVSVNLFCDKSVQASTYKDGTYSITVNSYQTGTKDTSKEPSKAGNFIGTGATATVHNDVANVTMNVSDTGSKLLGSTTVDRQAALSSDKHTLNFSIPVGTDSTVATFVIPMINMTQSCDFVFDWSGVNKNTDQAGLSTSQSTNADETDLNKNSTAAKTPQVKKVVKQDGITYYQLYVTNPDATIKNIGEVPAPKDIKLGTNLAIEPINDGNGNVIGYNAAYTNNQGNKILLGTIDKDSSSFKPAPAVQAPATSTNAKSNQGSAVSPLTNVSKLTYSVLQSNDKSISEANKYYTHVADIEKLNDGSYKVTMHVQYGKNSGMSAKGFVPLTVDGQKVSDVTYGSTDKDYTASFSFTVKSLDELVKAPVKGTIHVSVPMMGISSDFDVYYKFGAPAQGSNHSSSRNGSKAAEAPGKAGRSAAKANAAKKATGELPQTSELQTITAAAIGLVSLVLISTIVIYRRKRA</sequence>
<dbReference type="PROSITE" id="PS50847">
    <property type="entry name" value="GRAM_POS_ANCHORING"/>
    <property type="match status" value="1"/>
</dbReference>
<feature type="region of interest" description="Disordered" evidence="5">
    <location>
        <begin position="412"/>
        <end position="449"/>
    </location>
</feature>
<keyword evidence="4" id="KW-0572">Peptidoglycan-anchor</keyword>
<dbReference type="Proteomes" id="UP000198430">
    <property type="component" value="Unassembled WGS sequence"/>
</dbReference>
<feature type="compositionally biased region" description="Low complexity" evidence="5">
    <location>
        <begin position="432"/>
        <end position="445"/>
    </location>
</feature>
<keyword evidence="1" id="KW-0134">Cell wall</keyword>
<keyword evidence="6" id="KW-0812">Transmembrane</keyword>
<gene>
    <name evidence="8" type="ORF">IWT140_00224</name>
</gene>
<comment type="caution">
    <text evidence="8">The sequence shown here is derived from an EMBL/GenBank/DDBJ whole genome shotgun (WGS) entry which is preliminary data.</text>
</comment>
<dbReference type="InterPro" id="IPR037250">
    <property type="entry name" value="NEAT_dom_sf"/>
</dbReference>
<evidence type="ECO:0000256" key="2">
    <source>
        <dbReference type="ARBA" id="ARBA00022525"/>
    </source>
</evidence>
<evidence type="ECO:0000313" key="8">
    <source>
        <dbReference type="EMBL" id="GAX02627.1"/>
    </source>
</evidence>
<keyword evidence="6" id="KW-1133">Transmembrane helix</keyword>
<dbReference type="NCBIfam" id="TIGR01167">
    <property type="entry name" value="LPXTG_anchor"/>
    <property type="match status" value="1"/>
</dbReference>
<proteinExistence type="predicted"/>
<evidence type="ECO:0000256" key="3">
    <source>
        <dbReference type="ARBA" id="ARBA00022729"/>
    </source>
</evidence>
<feature type="region of interest" description="Disordered" evidence="5">
    <location>
        <begin position="260"/>
        <end position="282"/>
    </location>
</feature>
<feature type="transmembrane region" description="Helical" evidence="6">
    <location>
        <begin position="459"/>
        <end position="478"/>
    </location>
</feature>
<reference evidence="8 9" key="1">
    <citation type="submission" date="2015-11" db="EMBL/GenBank/DDBJ databases">
        <title>Draft genome sequences of new species of the genus Lactobacillus isolated from orchardgrass silage.</title>
        <authorList>
            <person name="Tohno M."/>
            <person name="Tanizawa Y."/>
            <person name="Arita M."/>
        </authorList>
    </citation>
    <scope>NUCLEOTIDE SEQUENCE [LARGE SCALE GENOMIC DNA]</scope>
    <source>
        <strain evidence="8 9">IWT140</strain>
    </source>
</reference>
<dbReference type="RefSeq" id="WP_179211571.1">
    <property type="nucleotide sequence ID" value="NZ_BCMH01000001.1"/>
</dbReference>
<feature type="compositionally biased region" description="Polar residues" evidence="5">
    <location>
        <begin position="269"/>
        <end position="282"/>
    </location>
</feature>
<evidence type="ECO:0000259" key="7">
    <source>
        <dbReference type="PROSITE" id="PS50847"/>
    </source>
</evidence>
<keyword evidence="9" id="KW-1185">Reference proteome</keyword>
<evidence type="ECO:0000313" key="9">
    <source>
        <dbReference type="Proteomes" id="UP000198430"/>
    </source>
</evidence>
<evidence type="ECO:0000256" key="1">
    <source>
        <dbReference type="ARBA" id="ARBA00022512"/>
    </source>
</evidence>
<evidence type="ECO:0000256" key="4">
    <source>
        <dbReference type="ARBA" id="ARBA00023088"/>
    </source>
</evidence>
<name>A0A1Z5ILJ1_9LACO</name>
<accession>A0A1Z5ILJ1</accession>
<keyword evidence="2" id="KW-0964">Secreted</keyword>
<keyword evidence="3" id="KW-0732">Signal</keyword>
<feature type="domain" description="Gram-positive cocci surface proteins LPxTG" evidence="7">
    <location>
        <begin position="450"/>
        <end position="483"/>
    </location>
</feature>
<protein>
    <submittedName>
        <fullName evidence="8">Cell surface protein</fullName>
    </submittedName>
</protein>
<keyword evidence="6" id="KW-0472">Membrane</keyword>
<dbReference type="AlphaFoldDB" id="A0A1Z5ILJ1"/>
<evidence type="ECO:0000256" key="6">
    <source>
        <dbReference type="SAM" id="Phobius"/>
    </source>
</evidence>